<dbReference type="STRING" id="1686286.GCA_900092335_01801"/>
<sequence length="251" mass="27577">MSEELERFQPREVDYYRSRNLPSFATWLVPTIPAGVAFGALSLHSIPLLVLGLVLAVAGAVWIIRRYPMVAPQFAEFRDEDYSFWYKYSWIAPLIPIGPLYGLIEPTLPHLELEPPLLLVSVGAGLYAALGLAWGAHLQVRWLQRIGARRVRRLSHSLEGVTPELLELVDRHHVVLAGLHGIGAVDGGEISATALSRVTGTSLSDAAPSLRELDSAGLVHVNRIGLYADEPKWRVTLTPLGVRCVAASARR</sequence>
<keyword evidence="3" id="KW-1185">Reference proteome</keyword>
<comment type="caution">
    <text evidence="2">The sequence shown here is derived from an EMBL/GenBank/DDBJ whole genome shotgun (WGS) entry which is preliminary data.</text>
</comment>
<evidence type="ECO:0000313" key="2">
    <source>
        <dbReference type="EMBL" id="TQE43126.1"/>
    </source>
</evidence>
<keyword evidence="1" id="KW-0812">Transmembrane</keyword>
<dbReference type="InterPro" id="IPR036390">
    <property type="entry name" value="WH_DNA-bd_sf"/>
</dbReference>
<proteinExistence type="predicted"/>
<evidence type="ECO:0000256" key="1">
    <source>
        <dbReference type="SAM" id="Phobius"/>
    </source>
</evidence>
<dbReference type="Proteomes" id="UP000318080">
    <property type="component" value="Unassembled WGS sequence"/>
</dbReference>
<dbReference type="SUPFAM" id="SSF46785">
    <property type="entry name" value="Winged helix' DNA-binding domain"/>
    <property type="match status" value="1"/>
</dbReference>
<evidence type="ECO:0000313" key="3">
    <source>
        <dbReference type="Proteomes" id="UP000318080"/>
    </source>
</evidence>
<keyword evidence="1" id="KW-0472">Membrane</keyword>
<protein>
    <submittedName>
        <fullName evidence="2">Uncharacterized protein</fullName>
    </submittedName>
</protein>
<dbReference type="EMBL" id="VHIR01000012">
    <property type="protein sequence ID" value="TQE43126.1"/>
    <property type="molecule type" value="Genomic_DNA"/>
</dbReference>
<dbReference type="AlphaFoldDB" id="A0A540R5Z2"/>
<feature type="transmembrane region" description="Helical" evidence="1">
    <location>
        <begin position="116"/>
        <end position="136"/>
    </location>
</feature>
<feature type="transmembrane region" description="Helical" evidence="1">
    <location>
        <begin position="85"/>
        <end position="104"/>
    </location>
</feature>
<name>A0A540R5Z2_9CORY</name>
<reference evidence="2 3" key="1">
    <citation type="submission" date="2019-06" db="EMBL/GenBank/DDBJ databases">
        <title>Draft genome of C. phoceense Strain 272.</title>
        <authorList>
            <person name="Pacheco L.G.C."/>
            <person name="Barberis C.M."/>
            <person name="Almuzara M.N."/>
            <person name="Traglia G.M."/>
            <person name="Santos C.S."/>
            <person name="Rocha D.J.P.G."/>
            <person name="Aguiar E.R.G.R."/>
            <person name="Vay C.A."/>
        </authorList>
    </citation>
    <scope>NUCLEOTIDE SEQUENCE [LARGE SCALE GENOMIC DNA]</scope>
    <source>
        <strain evidence="2 3">272</strain>
    </source>
</reference>
<organism evidence="2 3">
    <name type="scientific">Corynebacterium phoceense</name>
    <dbReference type="NCBI Taxonomy" id="1686286"/>
    <lineage>
        <taxon>Bacteria</taxon>
        <taxon>Bacillati</taxon>
        <taxon>Actinomycetota</taxon>
        <taxon>Actinomycetes</taxon>
        <taxon>Mycobacteriales</taxon>
        <taxon>Corynebacteriaceae</taxon>
        <taxon>Corynebacterium</taxon>
    </lineage>
</organism>
<dbReference type="RefSeq" id="WP_141629064.1">
    <property type="nucleotide sequence ID" value="NZ_VHIR01000012.1"/>
</dbReference>
<feature type="transmembrane region" description="Helical" evidence="1">
    <location>
        <begin position="21"/>
        <end position="40"/>
    </location>
</feature>
<accession>A0A540R5Z2</accession>
<gene>
    <name evidence="2" type="ORF">EJK80_08940</name>
</gene>
<keyword evidence="1" id="KW-1133">Transmembrane helix</keyword>
<feature type="transmembrane region" description="Helical" evidence="1">
    <location>
        <begin position="46"/>
        <end position="64"/>
    </location>
</feature>